<keyword evidence="6" id="KW-1185">Reference proteome</keyword>
<dbReference type="EMBL" id="JAAOIW010000002">
    <property type="protein sequence ID" value="NHN29548.1"/>
    <property type="molecule type" value="Genomic_DNA"/>
</dbReference>
<dbReference type="InterPro" id="IPR009061">
    <property type="entry name" value="DNA-bd_dom_put_sf"/>
</dbReference>
<gene>
    <name evidence="5" type="ORF">G9U52_06835</name>
</gene>
<keyword evidence="2" id="KW-0238">DNA-binding</keyword>
<dbReference type="PANTHER" id="PTHR30204">
    <property type="entry name" value="REDOX-CYCLING DRUG-SENSING TRANSCRIPTIONAL ACTIVATOR SOXR"/>
    <property type="match status" value="1"/>
</dbReference>
<dbReference type="SUPFAM" id="SSF46955">
    <property type="entry name" value="Putative DNA-binding domain"/>
    <property type="match status" value="1"/>
</dbReference>
<evidence type="ECO:0000313" key="5">
    <source>
        <dbReference type="EMBL" id="NHN29548.1"/>
    </source>
</evidence>
<comment type="caution">
    <text evidence="5">The sequence shown here is derived from an EMBL/GenBank/DDBJ whole genome shotgun (WGS) entry which is preliminary data.</text>
</comment>
<proteinExistence type="predicted"/>
<evidence type="ECO:0000259" key="4">
    <source>
        <dbReference type="PROSITE" id="PS50937"/>
    </source>
</evidence>
<evidence type="ECO:0000313" key="6">
    <source>
        <dbReference type="Proteomes" id="UP001165962"/>
    </source>
</evidence>
<dbReference type="SMART" id="SM00422">
    <property type="entry name" value="HTH_MERR"/>
    <property type="match status" value="1"/>
</dbReference>
<keyword evidence="1" id="KW-0805">Transcription regulation</keyword>
<evidence type="ECO:0000256" key="3">
    <source>
        <dbReference type="ARBA" id="ARBA00023163"/>
    </source>
</evidence>
<dbReference type="Pfam" id="PF13411">
    <property type="entry name" value="MerR_1"/>
    <property type="match status" value="1"/>
</dbReference>
<dbReference type="PROSITE" id="PS00552">
    <property type="entry name" value="HTH_MERR_1"/>
    <property type="match status" value="1"/>
</dbReference>
<sequence length="127" mass="14606">MGELSSRTGVSTRSLRYYEQQGMLTPMRLENGYREYSSFTEDQVRTIQLYLNLGLSTEQIAGFLHCVLKNKEAFCEEVLPVYQQKLAEIDTQIHLLQTIRQNLTDRIESILSEQSSDGGNHNERTDS</sequence>
<dbReference type="Gene3D" id="1.10.1660.10">
    <property type="match status" value="1"/>
</dbReference>
<feature type="domain" description="HTH merR-type" evidence="4">
    <location>
        <begin position="1"/>
        <end position="66"/>
    </location>
</feature>
<dbReference type="CDD" id="cd01282">
    <property type="entry name" value="HTH_MerR-like_sg3"/>
    <property type="match status" value="1"/>
</dbReference>
<dbReference type="RefSeq" id="WP_166148197.1">
    <property type="nucleotide sequence ID" value="NZ_JAAOIW010000002.1"/>
</dbReference>
<evidence type="ECO:0000256" key="1">
    <source>
        <dbReference type="ARBA" id="ARBA00023015"/>
    </source>
</evidence>
<dbReference type="Proteomes" id="UP001165962">
    <property type="component" value="Unassembled WGS sequence"/>
</dbReference>
<accession>A0ABX0J3Z3</accession>
<dbReference type="PROSITE" id="PS50937">
    <property type="entry name" value="HTH_MERR_2"/>
    <property type="match status" value="1"/>
</dbReference>
<dbReference type="InterPro" id="IPR000551">
    <property type="entry name" value="MerR-type_HTH_dom"/>
</dbReference>
<organism evidence="5 6">
    <name type="scientific">Paenibacillus agricola</name>
    <dbReference type="NCBI Taxonomy" id="2716264"/>
    <lineage>
        <taxon>Bacteria</taxon>
        <taxon>Bacillati</taxon>
        <taxon>Bacillota</taxon>
        <taxon>Bacilli</taxon>
        <taxon>Bacillales</taxon>
        <taxon>Paenibacillaceae</taxon>
        <taxon>Paenibacillus</taxon>
    </lineage>
</organism>
<keyword evidence="3" id="KW-0804">Transcription</keyword>
<protein>
    <submittedName>
        <fullName evidence="5">MerR family transcriptional regulator</fullName>
    </submittedName>
</protein>
<evidence type="ECO:0000256" key="2">
    <source>
        <dbReference type="ARBA" id="ARBA00023125"/>
    </source>
</evidence>
<dbReference type="InterPro" id="IPR047057">
    <property type="entry name" value="MerR_fam"/>
</dbReference>
<name>A0ABX0J3Z3_9BACL</name>
<reference evidence="5" key="1">
    <citation type="submission" date="2020-03" db="EMBL/GenBank/DDBJ databases">
        <title>Draft sequencing of Paenibacilllus sp. S3N08.</title>
        <authorList>
            <person name="Kim D.-U."/>
        </authorList>
    </citation>
    <scope>NUCLEOTIDE SEQUENCE</scope>
    <source>
        <strain evidence="5">S3N08</strain>
    </source>
</reference>
<dbReference type="PANTHER" id="PTHR30204:SF94">
    <property type="entry name" value="HEAVY METAL-DEPENDENT TRANSCRIPTIONAL REGULATOR HI_0293-RELATED"/>
    <property type="match status" value="1"/>
</dbReference>